<dbReference type="GO" id="GO:0003677">
    <property type="term" value="F:DNA binding"/>
    <property type="evidence" value="ECO:0007669"/>
    <property type="project" value="UniProtKB-KW"/>
</dbReference>
<dbReference type="GO" id="GO:0016887">
    <property type="term" value="F:ATP hydrolysis activity"/>
    <property type="evidence" value="ECO:0007669"/>
    <property type="project" value="InterPro"/>
</dbReference>
<reference evidence="11 12" key="1">
    <citation type="journal article" date="2012" name="Science">
        <title>The Paleozoic origin of enzymatic lignin decomposition reconstructed from 31 fungal genomes.</title>
        <authorList>
            <person name="Floudas D."/>
            <person name="Binder M."/>
            <person name="Riley R."/>
            <person name="Barry K."/>
            <person name="Blanchette R.A."/>
            <person name="Henrissat B."/>
            <person name="Martinez A.T."/>
            <person name="Otillar R."/>
            <person name="Spatafora J.W."/>
            <person name="Yadav J.S."/>
            <person name="Aerts A."/>
            <person name="Benoit I."/>
            <person name="Boyd A."/>
            <person name="Carlson A."/>
            <person name="Copeland A."/>
            <person name="Coutinho P.M."/>
            <person name="de Vries R.P."/>
            <person name="Ferreira P."/>
            <person name="Findley K."/>
            <person name="Foster B."/>
            <person name="Gaskell J."/>
            <person name="Glotzer D."/>
            <person name="Gorecki P."/>
            <person name="Heitman J."/>
            <person name="Hesse C."/>
            <person name="Hori C."/>
            <person name="Igarashi K."/>
            <person name="Jurgens J.A."/>
            <person name="Kallen N."/>
            <person name="Kersten P."/>
            <person name="Kohler A."/>
            <person name="Kuees U."/>
            <person name="Kumar T.K.A."/>
            <person name="Kuo A."/>
            <person name="LaButti K."/>
            <person name="Larrondo L.F."/>
            <person name="Lindquist E."/>
            <person name="Ling A."/>
            <person name="Lombard V."/>
            <person name="Lucas S."/>
            <person name="Lundell T."/>
            <person name="Martin R."/>
            <person name="McLaughlin D.J."/>
            <person name="Morgenstern I."/>
            <person name="Morin E."/>
            <person name="Murat C."/>
            <person name="Nagy L.G."/>
            <person name="Nolan M."/>
            <person name="Ohm R.A."/>
            <person name="Patyshakuliyeva A."/>
            <person name="Rokas A."/>
            <person name="Ruiz-Duenas F.J."/>
            <person name="Sabat G."/>
            <person name="Salamov A."/>
            <person name="Samejima M."/>
            <person name="Schmutz J."/>
            <person name="Slot J.C."/>
            <person name="St John F."/>
            <person name="Stenlid J."/>
            <person name="Sun H."/>
            <person name="Sun S."/>
            <person name="Syed K."/>
            <person name="Tsang A."/>
            <person name="Wiebenga A."/>
            <person name="Young D."/>
            <person name="Pisabarro A."/>
            <person name="Eastwood D.C."/>
            <person name="Martin F."/>
            <person name="Cullen D."/>
            <person name="Grigoriev I.V."/>
            <person name="Hibbett D.S."/>
        </authorList>
    </citation>
    <scope>NUCLEOTIDE SEQUENCE [LARGE SCALE GENOMIC DNA]</scope>
    <source>
        <strain evidence="11 12">ATCC 11539</strain>
    </source>
</reference>
<dbReference type="HOGENOM" id="CLU_239674_0_0_1"/>
<dbReference type="CDD" id="cd18140">
    <property type="entry name" value="HLD_clamp_RFC"/>
    <property type="match status" value="1"/>
</dbReference>
<keyword evidence="6" id="KW-0539">Nucleus</keyword>
<gene>
    <name evidence="11" type="ORF">GLOTRDRAFT_119845</name>
</gene>
<evidence type="ECO:0000256" key="3">
    <source>
        <dbReference type="ARBA" id="ARBA00022741"/>
    </source>
</evidence>
<dbReference type="GO" id="GO:0005524">
    <property type="term" value="F:ATP binding"/>
    <property type="evidence" value="ECO:0007669"/>
    <property type="project" value="UniProtKB-KW"/>
</dbReference>
<feature type="region of interest" description="Disordered" evidence="9">
    <location>
        <begin position="740"/>
        <end position="780"/>
    </location>
</feature>
<dbReference type="Proteomes" id="UP000030669">
    <property type="component" value="Unassembled WGS sequence"/>
</dbReference>
<dbReference type="GO" id="GO:0006260">
    <property type="term" value="P:DNA replication"/>
    <property type="evidence" value="ECO:0007669"/>
    <property type="project" value="UniProtKB-KW"/>
</dbReference>
<protein>
    <recommendedName>
        <fullName evidence="10">AAA+ ATPase domain-containing protein</fullName>
    </recommendedName>
</protein>
<evidence type="ECO:0000256" key="5">
    <source>
        <dbReference type="ARBA" id="ARBA00023125"/>
    </source>
</evidence>
<dbReference type="Gene3D" id="3.40.50.300">
    <property type="entry name" value="P-loop containing nucleotide triphosphate hydrolases"/>
    <property type="match status" value="1"/>
</dbReference>
<comment type="subcellular location">
    <subcellularLocation>
        <location evidence="1">Nucleus</location>
    </subcellularLocation>
</comment>
<feature type="region of interest" description="Disordered" evidence="9">
    <location>
        <begin position="1470"/>
        <end position="1489"/>
    </location>
</feature>
<dbReference type="SMART" id="SM00382">
    <property type="entry name" value="AAA"/>
    <property type="match status" value="1"/>
</dbReference>
<dbReference type="EMBL" id="KB469298">
    <property type="protein sequence ID" value="EPQ57863.1"/>
    <property type="molecule type" value="Genomic_DNA"/>
</dbReference>
<dbReference type="InterPro" id="IPR003593">
    <property type="entry name" value="AAA+_ATPase"/>
</dbReference>
<keyword evidence="12" id="KW-1185">Reference proteome</keyword>
<dbReference type="GO" id="GO:0005634">
    <property type="term" value="C:nucleus"/>
    <property type="evidence" value="ECO:0007669"/>
    <property type="project" value="UniProtKB-SubCell"/>
</dbReference>
<evidence type="ECO:0000256" key="1">
    <source>
        <dbReference type="ARBA" id="ARBA00004123"/>
    </source>
</evidence>
<dbReference type="PANTHER" id="PTHR46765:SF1">
    <property type="entry name" value="P-LOOP CONTAINING NUCLEOSIDE TRIPHOSPHATE HYDROLASES SUPERFAMILY PROTEIN"/>
    <property type="match status" value="1"/>
</dbReference>
<dbReference type="SUPFAM" id="SSF52540">
    <property type="entry name" value="P-loop containing nucleoside triphosphate hydrolases"/>
    <property type="match status" value="1"/>
</dbReference>
<feature type="region of interest" description="Disordered" evidence="9">
    <location>
        <begin position="66"/>
        <end position="122"/>
    </location>
</feature>
<dbReference type="Gene3D" id="1.10.8.60">
    <property type="match status" value="1"/>
</dbReference>
<dbReference type="PANTHER" id="PTHR46765">
    <property type="entry name" value="P-LOOP CONTAINING NUCLEOSIDE TRIPHOSPHATE HYDROLASES SUPERFAMILY PROTEIN"/>
    <property type="match status" value="1"/>
</dbReference>
<dbReference type="STRING" id="670483.S7QEY0"/>
<dbReference type="OrthoDB" id="2195431at2759"/>
<keyword evidence="3" id="KW-0547">Nucleotide-binding</keyword>
<organism evidence="11 12">
    <name type="scientific">Gloeophyllum trabeum (strain ATCC 11539 / FP-39264 / Madison 617)</name>
    <name type="common">Brown rot fungus</name>
    <dbReference type="NCBI Taxonomy" id="670483"/>
    <lineage>
        <taxon>Eukaryota</taxon>
        <taxon>Fungi</taxon>
        <taxon>Dikarya</taxon>
        <taxon>Basidiomycota</taxon>
        <taxon>Agaricomycotina</taxon>
        <taxon>Agaricomycetes</taxon>
        <taxon>Gloeophyllales</taxon>
        <taxon>Gloeophyllaceae</taxon>
        <taxon>Gloeophyllum</taxon>
    </lineage>
</organism>
<feature type="compositionally biased region" description="Basic and acidic residues" evidence="9">
    <location>
        <begin position="751"/>
        <end position="761"/>
    </location>
</feature>
<proteinExistence type="inferred from homology"/>
<evidence type="ECO:0000256" key="2">
    <source>
        <dbReference type="ARBA" id="ARBA00022705"/>
    </source>
</evidence>
<dbReference type="Pfam" id="PF00004">
    <property type="entry name" value="AAA"/>
    <property type="match status" value="1"/>
</dbReference>
<keyword evidence="7" id="KW-0131">Cell cycle</keyword>
<evidence type="ECO:0000313" key="12">
    <source>
        <dbReference type="Proteomes" id="UP000030669"/>
    </source>
</evidence>
<evidence type="ECO:0000256" key="9">
    <source>
        <dbReference type="SAM" id="MobiDB-lite"/>
    </source>
</evidence>
<dbReference type="InterPro" id="IPR047854">
    <property type="entry name" value="RFC_lid"/>
</dbReference>
<dbReference type="InterPro" id="IPR003959">
    <property type="entry name" value="ATPase_AAA_core"/>
</dbReference>
<keyword evidence="2" id="KW-0235">DNA replication</keyword>
<keyword evidence="5" id="KW-0238">DNA-binding</keyword>
<dbReference type="eggNOG" id="KOG1969">
    <property type="taxonomic scope" value="Eukaryota"/>
</dbReference>
<evidence type="ECO:0000313" key="11">
    <source>
        <dbReference type="EMBL" id="EPQ57863.1"/>
    </source>
</evidence>
<evidence type="ECO:0000256" key="6">
    <source>
        <dbReference type="ARBA" id="ARBA00023242"/>
    </source>
</evidence>
<dbReference type="SUPFAM" id="SSF52047">
    <property type="entry name" value="RNI-like"/>
    <property type="match status" value="1"/>
</dbReference>
<dbReference type="RefSeq" id="XP_007863206.1">
    <property type="nucleotide sequence ID" value="XM_007865015.1"/>
</dbReference>
<dbReference type="CDD" id="cd00009">
    <property type="entry name" value="AAA"/>
    <property type="match status" value="1"/>
</dbReference>
<dbReference type="GeneID" id="19300587"/>
<evidence type="ECO:0000256" key="8">
    <source>
        <dbReference type="ARBA" id="ARBA00043975"/>
    </source>
</evidence>
<keyword evidence="4" id="KW-0067">ATP-binding</keyword>
<comment type="similarity">
    <text evidence="8">Belongs to the activator 1 small subunits family. CTF18 subfamily.</text>
</comment>
<feature type="compositionally biased region" description="Polar residues" evidence="9">
    <location>
        <begin position="92"/>
        <end position="101"/>
    </location>
</feature>
<dbReference type="InterPro" id="IPR053016">
    <property type="entry name" value="CTF18-RFC_complex"/>
</dbReference>
<feature type="domain" description="AAA+ ATPase" evidence="10">
    <location>
        <begin position="264"/>
        <end position="377"/>
    </location>
</feature>
<evidence type="ECO:0000256" key="7">
    <source>
        <dbReference type="ARBA" id="ARBA00023306"/>
    </source>
</evidence>
<sequence length="1741" mass="195132">MANLDTFQPTGLIGGTLSALSSLEDKGFTSNELLGDSAFVTTGLLGSEASQQEDVELADQMPVEDGFVSNGLLGTGDSQETLPNSPPESQDDSLPNVSQILRSYINPDGPSSIPPPPEETASERLARISVKATTFDGRPLYIRRKREIRRRDTHEVSRQQMGNLLDVPLHRLMDQLSATAAAKLANPSDPETAKSTKGVQDKLWVDRYRPKIFADLLGDERVHRETMAWVKEWDWCVFGKRKGKKRARDNDENADYNDEYHRPREKILLLSGPPGLGKTTLAHVVAKQAGYSVFEVNASDARSGQVVDDRIRPALETGAAIGSSKPVLVVIDEIDGATGAGENASRRHLVSYSHVGGFIHKLIELTLDKPRKKPKLRQHARIVRFNRPADIHVVKRLREICEKEGLKAESRALTTLVGVAKGDLRGCLNTLQFVKARNQEVTEATIRAATVGMKEADTSLTSVLNGLFAPLSKKRVKEAGLTEEEESRYVDRLSREIDGSGATDKVAMGCFEHYANLRRHDATFARYDKANRWLTAYDQLSGAMRSEREYSLMPYLSYFLIPFYPLFQERGGPKVERPKDDYENYLKTKTNAEIYQSLSRCLRVACSRRGGDYRHLASDQVMQLEFAPYINRIISPPLRPVNRQVIRPEEKTLLSRLVDIMVSLDFQFVQDKGEDAQLVYRLEPPIDVFVTYDGKRTSDIAVSRYAVRQLVAGECIPKVEAQSIVNHAVAVDKYRKSFVSAEDGQEDNQDENEHLEQDGKLVRPHQLTSSRVPAKDPAATNAKIDIADRPPVDFFGRPITKPGNTSSGKHTARGVVQPPYRISYKFHEASRVSDLDKGTWECRGVPRRVIDTSRLGVWDSLTLPTPSIELAYKEMPLRTRKKLIPSTFQRVSPRERPIPADKTYSVAQTLPHEVILLILRECLETDSNCERLHAIEPPLEVQLSSFLEDQRAEALWNQETLFPLLLVCKNWYGPAISLLYTTPVLKTLEDVDMLASTLTKDPELSRVVQSLYLVEDVHHGRLSLPTIVDRARHERHLRALLEACPCTSLTILLPLFKPEIRLYTLGIASCLQNLTLNGRQQCLTFPGPNLRLPPLHAEFFSAVLELPCLRELCLVYLEVPPLKWPSLPALRTLRFVLCQFTRDAFVLGQTPVLRTLELTCVSIYGSFYHLVEALQSKSVATLESIKFGGGRLWFMKFLSKLDFAALPALRSLTLTFDMTSGVQAERPPHGLERASQIQELTIVCAPRSLDINELHRVREKEQKFAFFITNFISDPEVLPSLKRLKVVGDSGVWEMSEETERSLSRIDVLAIRCERRNVKLDKQLTPRGRWFEYTPLEASLATSPVSDHVTNRIIPVLTTSACILITSGDAFVRTAGIARRQILMSRGITVGVWYNGSARATLEKVVSLGRKPKGLTQDTRPHKNEAHVTASCSRFRLFPASLAYAVTMIILPEEDASGAKNQAVQDLEAGQSPEELANPPPPYSSHNGSTSYQNTDLCYDVECDRDASVRAETRFWRSMAIAVLIWSTFGLALRLAFWNVHFSLLPSAPDSAVALPTEEDGEVIRCIHSPEWNYTHRPADDPIFALSNSNTSAPAKPKYKWRARWLSDTSDPFIHNATASFHIPQATKLFFFSRGTLSRGSVDFSVGTADTVKVSVDVVYISKRHLDRASVCLLRRDEGQVGVGIYTPELTAKERRSSRETPYYYHIKVEFPPQVDTLPVPPFSLPVPSSFEVLGLYGKVD</sequence>
<evidence type="ECO:0000256" key="4">
    <source>
        <dbReference type="ARBA" id="ARBA00022840"/>
    </source>
</evidence>
<evidence type="ECO:0000259" key="10">
    <source>
        <dbReference type="SMART" id="SM00382"/>
    </source>
</evidence>
<accession>S7QEY0</accession>
<name>S7QEY0_GLOTA</name>
<dbReference type="InterPro" id="IPR027417">
    <property type="entry name" value="P-loop_NTPase"/>
</dbReference>
<dbReference type="KEGG" id="gtr:GLOTRDRAFT_119845"/>